<protein>
    <recommendedName>
        <fullName evidence="3">SHOCT domain-containing protein</fullName>
    </recommendedName>
</protein>
<feature type="domain" description="SHOCT" evidence="3">
    <location>
        <begin position="192"/>
        <end position="219"/>
    </location>
</feature>
<accession>A0A1Y0C4S4</accession>
<feature type="signal peptide" evidence="2">
    <location>
        <begin position="1"/>
        <end position="19"/>
    </location>
</feature>
<evidence type="ECO:0000256" key="2">
    <source>
        <dbReference type="SAM" id="SignalP"/>
    </source>
</evidence>
<reference evidence="4 5" key="1">
    <citation type="submission" date="2017-04" db="EMBL/GenBank/DDBJ databases">
        <title>Whole Genome Sequence of 1,4-Dioxane Degrading Bacterium Mycobacterium dioxanotrophicus PH-06.</title>
        <authorList>
            <person name="He Y."/>
        </authorList>
    </citation>
    <scope>NUCLEOTIDE SEQUENCE [LARGE SCALE GENOMIC DNA]</scope>
    <source>
        <strain evidence="4 5">PH-06</strain>
    </source>
</reference>
<keyword evidence="5" id="KW-1185">Reference proteome</keyword>
<sequence length="224" mass="23764">MAGAIVTALLNAFVFADSAAYGEVAIPGSAELELPAGEVVISYHAVTATTGASVIVPSVKLRFEAPAGAPTPVLTDRMGGTTTSNRDVRVQIGSAQVGQAGRYRVFIEGSGNENQRPRLSFGHGSPYGSAIWPFVGLIVLAAVALPLSILWWISADRRNRPLVQATYDEFAMPVPPAGAPTELPDDQGVRLERLKTLAALRQSGALTEAEFQSEKRRILNDPNL</sequence>
<gene>
    <name evidence="4" type="ORF">BTO20_17270</name>
</gene>
<keyword evidence="1" id="KW-1133">Transmembrane helix</keyword>
<dbReference type="AlphaFoldDB" id="A0A1Y0C4S4"/>
<feature type="chain" id="PRO_5039047520" description="SHOCT domain-containing protein" evidence="2">
    <location>
        <begin position="20"/>
        <end position="224"/>
    </location>
</feature>
<name>A0A1Y0C4S4_9MYCO</name>
<feature type="transmembrane region" description="Helical" evidence="1">
    <location>
        <begin position="130"/>
        <end position="153"/>
    </location>
</feature>
<organism evidence="4 5">
    <name type="scientific">Mycobacterium dioxanotrophicus</name>
    <dbReference type="NCBI Taxonomy" id="482462"/>
    <lineage>
        <taxon>Bacteria</taxon>
        <taxon>Bacillati</taxon>
        <taxon>Actinomycetota</taxon>
        <taxon>Actinomycetes</taxon>
        <taxon>Mycobacteriales</taxon>
        <taxon>Mycobacteriaceae</taxon>
        <taxon>Mycobacterium</taxon>
    </lineage>
</organism>
<keyword evidence="1" id="KW-0812">Transmembrane</keyword>
<keyword evidence="2" id="KW-0732">Signal</keyword>
<dbReference type="Proteomes" id="UP000195331">
    <property type="component" value="Chromosome"/>
</dbReference>
<keyword evidence="1" id="KW-0472">Membrane</keyword>
<evidence type="ECO:0000313" key="5">
    <source>
        <dbReference type="Proteomes" id="UP000195331"/>
    </source>
</evidence>
<dbReference type="Pfam" id="PF09851">
    <property type="entry name" value="SHOCT"/>
    <property type="match status" value="1"/>
</dbReference>
<evidence type="ECO:0000313" key="4">
    <source>
        <dbReference type="EMBL" id="ART70085.1"/>
    </source>
</evidence>
<dbReference type="EMBL" id="CP020809">
    <property type="protein sequence ID" value="ART70085.1"/>
    <property type="molecule type" value="Genomic_DNA"/>
</dbReference>
<proteinExistence type="predicted"/>
<dbReference type="KEGG" id="mdx:BTO20_17270"/>
<evidence type="ECO:0000259" key="3">
    <source>
        <dbReference type="Pfam" id="PF09851"/>
    </source>
</evidence>
<dbReference type="InterPro" id="IPR018649">
    <property type="entry name" value="SHOCT"/>
</dbReference>
<evidence type="ECO:0000256" key="1">
    <source>
        <dbReference type="SAM" id="Phobius"/>
    </source>
</evidence>